<feature type="compositionally biased region" description="Low complexity" evidence="1">
    <location>
        <begin position="74"/>
        <end position="83"/>
    </location>
</feature>
<organism evidence="2 3">
    <name type="scientific">Yinghuangia soli</name>
    <dbReference type="NCBI Taxonomy" id="2908204"/>
    <lineage>
        <taxon>Bacteria</taxon>
        <taxon>Bacillati</taxon>
        <taxon>Actinomycetota</taxon>
        <taxon>Actinomycetes</taxon>
        <taxon>Kitasatosporales</taxon>
        <taxon>Streptomycetaceae</taxon>
        <taxon>Yinghuangia</taxon>
    </lineage>
</organism>
<protein>
    <submittedName>
        <fullName evidence="2">Uncharacterized protein</fullName>
    </submittedName>
</protein>
<dbReference type="Proteomes" id="UP001165378">
    <property type="component" value="Unassembled WGS sequence"/>
</dbReference>
<dbReference type="EMBL" id="JAKFHA010000015">
    <property type="protein sequence ID" value="MCF2530346.1"/>
    <property type="molecule type" value="Genomic_DNA"/>
</dbReference>
<dbReference type="RefSeq" id="WP_235055002.1">
    <property type="nucleotide sequence ID" value="NZ_JAKFHA010000015.1"/>
</dbReference>
<proteinExistence type="predicted"/>
<gene>
    <name evidence="2" type="ORF">LZ495_24420</name>
</gene>
<keyword evidence="3" id="KW-1185">Reference proteome</keyword>
<dbReference type="AlphaFoldDB" id="A0AA41Q438"/>
<evidence type="ECO:0000313" key="2">
    <source>
        <dbReference type="EMBL" id="MCF2530346.1"/>
    </source>
</evidence>
<evidence type="ECO:0000256" key="1">
    <source>
        <dbReference type="SAM" id="MobiDB-lite"/>
    </source>
</evidence>
<feature type="region of interest" description="Disordered" evidence="1">
    <location>
        <begin position="74"/>
        <end position="136"/>
    </location>
</feature>
<accession>A0AA41Q438</accession>
<comment type="caution">
    <text evidence="2">The sequence shown here is derived from an EMBL/GenBank/DDBJ whole genome shotgun (WGS) entry which is preliminary data.</text>
</comment>
<evidence type="ECO:0000313" key="3">
    <source>
        <dbReference type="Proteomes" id="UP001165378"/>
    </source>
</evidence>
<feature type="compositionally biased region" description="Low complexity" evidence="1">
    <location>
        <begin position="95"/>
        <end position="106"/>
    </location>
</feature>
<name>A0AA41Q438_9ACTN</name>
<reference evidence="2" key="1">
    <citation type="submission" date="2022-01" db="EMBL/GenBank/DDBJ databases">
        <title>Genome-Based Taxonomic Classification of the Phylum Actinobacteria.</title>
        <authorList>
            <person name="Gao Y."/>
        </authorList>
    </citation>
    <scope>NUCLEOTIDE SEQUENCE</scope>
    <source>
        <strain evidence="2">KLBMP 8922</strain>
    </source>
</reference>
<sequence length="136" mass="14114">MDHDDAVMVVGPVEALQRVASRLLECGDLADAAPVYPDADHPDLGCCMLHMTPRDDTPPGGYDLFALGIAPAATPEAASAPAPEGDRTRPRRKAPAGLLASAAAALLRRDRTRPGGSQGPGRGPAEPGRHRATPPR</sequence>